<dbReference type="Proteomes" id="UP000830768">
    <property type="component" value="Chromosome 6"/>
</dbReference>
<accession>A0ACD3ZAG8</accession>
<protein>
    <submittedName>
        <fullName evidence="1">Uncharacterized protein</fullName>
    </submittedName>
</protein>
<keyword evidence="2" id="KW-1185">Reference proteome</keyword>
<sequence>MQVLVKSEWKLNIGGRNIGGRKVFCLDCRKKAQELSDAVARLRSRSTTRKSPQVWMSFRHALQSVMSTRRINEQLEASRTQLHTATLVCLWEESKWSYGEDACIVEMKQKVDELAELVSELHSELHVDTPFIRIAPRDDAAFRGFDDIGNMYFQVQDEVIQQLWGNQWKPEHGEDSEVDQSIPAGWRSQALSTIVQPLKFDDFEKRHDAIPEAHQNTLQWIWQRQSPLSSDKSLWSSFPEWPEKDDSTFYWITGKPGSGKSTLMKYIQHHPNLKMHLAAARPTSQHLTIGILSFYAWNPGSNCQRSIEGLRRTILAYGLQQDPDVIPMVAPRRWAFCRALGGAPCPRDWDASEIETSLALFLSNCRLRMRLMVLIDGLDEFADSPNELIAAIIKMSEQGRGGIKICVASRPENEFMDYFGRFPCLAMHQLTAGDLEQFISQKFNSCLAYHERKPGAEQLQIMVLDKAGGVFLWVSVVTGFLIESLQRGDTTSELQDVIKDLPSEMSELYDRIWSRISEPLRMQAARTFLLKEASVDQKLHFLTLWIVDERLTERSLGPDRDITEAEVQMIRKTVSRRLHSRTHGLLEISPDDSIGYLHRTSHEWATKQNFELHTQGLNPAYALLDGLCLLGWRFPRASHIADTWRNGWDQHWRESMVGNMLYYAAQVVADPGRREEETEDFILWVRQFVEVTNTWKPGSNGRSFLQGWFHSLSPASSFLELAAAFGLTPLFKELFKMESHTTRHSQVLRFAIYFPDGPKAKHLTLGQQYWESSLFRPEVRLELVRLCLRHKATPTFLTGEPCSLRKLADEVQTTAKAKNDAELAEYFNQVADLLLKSRQPSTRRIWDGAKELFGMS</sequence>
<dbReference type="EMBL" id="CP090035">
    <property type="protein sequence ID" value="UPK97068.1"/>
    <property type="molecule type" value="Genomic_DNA"/>
</dbReference>
<evidence type="ECO:0000313" key="2">
    <source>
        <dbReference type="Proteomes" id="UP000830768"/>
    </source>
</evidence>
<reference evidence="1" key="1">
    <citation type="submission" date="2021-11" db="EMBL/GenBank/DDBJ databases">
        <title>Fusarium solani-melongenae Genome sequencing and assembly.</title>
        <authorList>
            <person name="Xie S."/>
            <person name="Huang L."/>
            <person name="Zhang X."/>
        </authorList>
    </citation>
    <scope>NUCLEOTIDE SEQUENCE</scope>
    <source>
        <strain evidence="1">CRI 24-3</strain>
    </source>
</reference>
<gene>
    <name evidence="1" type="ORF">LCI18_008003</name>
</gene>
<organism evidence="1 2">
    <name type="scientific">Fusarium solani subsp. cucurbitae</name>
    <name type="common">Neocosmosporum cucurbitae</name>
    <dbReference type="NCBI Taxonomy" id="2747967"/>
    <lineage>
        <taxon>Eukaryota</taxon>
        <taxon>Fungi</taxon>
        <taxon>Dikarya</taxon>
        <taxon>Ascomycota</taxon>
        <taxon>Pezizomycotina</taxon>
        <taxon>Sordariomycetes</taxon>
        <taxon>Hypocreomycetidae</taxon>
        <taxon>Hypocreales</taxon>
        <taxon>Nectriaceae</taxon>
        <taxon>Fusarium</taxon>
        <taxon>Fusarium solani species complex</taxon>
    </lineage>
</organism>
<name>A0ACD3ZAG8_FUSSC</name>
<evidence type="ECO:0000313" key="1">
    <source>
        <dbReference type="EMBL" id="UPK97068.1"/>
    </source>
</evidence>
<proteinExistence type="predicted"/>